<evidence type="ECO:0000256" key="1">
    <source>
        <dbReference type="SAM" id="MobiDB-lite"/>
    </source>
</evidence>
<name>A0ABV7LMX8_9GAMM</name>
<dbReference type="RefSeq" id="WP_386772589.1">
    <property type="nucleotide sequence ID" value="NZ_JBHRUG010000017.1"/>
</dbReference>
<keyword evidence="4" id="KW-1185">Reference proteome</keyword>
<accession>A0ABV7LMX8</accession>
<dbReference type="Proteomes" id="UP001595579">
    <property type="component" value="Unassembled WGS sequence"/>
</dbReference>
<keyword evidence="2" id="KW-1133">Transmembrane helix</keyword>
<comment type="caution">
    <text evidence="3">The sequence shown here is derived from an EMBL/GenBank/DDBJ whole genome shotgun (WGS) entry which is preliminary data.</text>
</comment>
<protein>
    <submittedName>
        <fullName evidence="3">Uncharacterized protein</fullName>
    </submittedName>
</protein>
<evidence type="ECO:0000313" key="3">
    <source>
        <dbReference type="EMBL" id="MFC3283519.1"/>
    </source>
</evidence>
<gene>
    <name evidence="3" type="ORF">ACFOEV_07870</name>
</gene>
<feature type="transmembrane region" description="Helical" evidence="2">
    <location>
        <begin position="23"/>
        <end position="44"/>
    </location>
</feature>
<feature type="compositionally biased region" description="Low complexity" evidence="1">
    <location>
        <begin position="119"/>
        <end position="151"/>
    </location>
</feature>
<evidence type="ECO:0000313" key="4">
    <source>
        <dbReference type="Proteomes" id="UP001595579"/>
    </source>
</evidence>
<feature type="region of interest" description="Disordered" evidence="1">
    <location>
        <begin position="115"/>
        <end position="158"/>
    </location>
</feature>
<dbReference type="EMBL" id="JBHRUG010000017">
    <property type="protein sequence ID" value="MFC3283519.1"/>
    <property type="molecule type" value="Genomic_DNA"/>
</dbReference>
<proteinExistence type="predicted"/>
<evidence type="ECO:0000256" key="2">
    <source>
        <dbReference type="SAM" id="Phobius"/>
    </source>
</evidence>
<organism evidence="3 4">
    <name type="scientific">Litchfieldella rifensis</name>
    <dbReference type="NCBI Taxonomy" id="762643"/>
    <lineage>
        <taxon>Bacteria</taxon>
        <taxon>Pseudomonadati</taxon>
        <taxon>Pseudomonadota</taxon>
        <taxon>Gammaproteobacteria</taxon>
        <taxon>Oceanospirillales</taxon>
        <taxon>Halomonadaceae</taxon>
        <taxon>Litchfieldella</taxon>
    </lineage>
</organism>
<keyword evidence="2" id="KW-0812">Transmembrane</keyword>
<reference evidence="4" key="1">
    <citation type="journal article" date="2019" name="Int. J. Syst. Evol. Microbiol.">
        <title>The Global Catalogue of Microorganisms (GCM) 10K type strain sequencing project: providing services to taxonomists for standard genome sequencing and annotation.</title>
        <authorList>
            <consortium name="The Broad Institute Genomics Platform"/>
            <consortium name="The Broad Institute Genome Sequencing Center for Infectious Disease"/>
            <person name="Wu L."/>
            <person name="Ma J."/>
        </authorList>
    </citation>
    <scope>NUCLEOTIDE SEQUENCE [LARGE SCALE GENOMIC DNA]</scope>
    <source>
        <strain evidence="4">CECT 7698</strain>
    </source>
</reference>
<sequence>MAEHDRNDVPGYEPRDAPARLPFWVIVFMVVFVPLGLLIVWALMSTLWPMAAEPESLFEEPRRGIQGPRLQENLARDYAAFRRDIERHLHTVGWANRDAGIVHLPIEQAKQLLLERGLSGPEASSQGESSAQGQGSADSQNASQSQQQESTAEPEEPP</sequence>
<keyword evidence="2" id="KW-0472">Membrane</keyword>